<evidence type="ECO:0000313" key="2">
    <source>
        <dbReference type="Proteomes" id="UP000029558"/>
    </source>
</evidence>
<proteinExistence type="predicted"/>
<reference evidence="1 2" key="1">
    <citation type="journal article" date="2014" name="Genome Announc.">
        <title>Comparative Genome Analysis of Two Isolates of the Fish Pathogen Piscirickettsia salmonis from Different Hosts Reveals Major Differences in Virulence-Associated Secretion Systems.</title>
        <authorList>
            <person name="Bohle H."/>
            <person name="Henriquez P."/>
            <person name="Grothusen H."/>
            <person name="Navas E."/>
            <person name="Sandoval A."/>
            <person name="Bustamante F."/>
            <person name="Bustos P."/>
            <person name="Mancilla M."/>
        </authorList>
    </citation>
    <scope>NUCLEOTIDE SEQUENCE [LARGE SCALE GENOMIC DNA]</scope>
    <source>
        <strain evidence="2">B1-32597</strain>
    </source>
</reference>
<evidence type="ECO:0000313" key="1">
    <source>
        <dbReference type="EMBL" id="ALB23842.1"/>
    </source>
</evidence>
<dbReference type="AlphaFoldDB" id="A0A1L6TEF5"/>
<gene>
    <name evidence="1" type="ORF">KU39_2666</name>
</gene>
<dbReference type="Proteomes" id="UP000029558">
    <property type="component" value="Chromosome"/>
</dbReference>
<dbReference type="RefSeq" id="WP_036772355.1">
    <property type="nucleotide sequence ID" value="NZ_CP012508.1"/>
</dbReference>
<organism evidence="1 2">
    <name type="scientific">Piscirickettsia salmonis</name>
    <dbReference type="NCBI Taxonomy" id="1238"/>
    <lineage>
        <taxon>Bacteria</taxon>
        <taxon>Pseudomonadati</taxon>
        <taxon>Pseudomonadota</taxon>
        <taxon>Gammaproteobacteria</taxon>
        <taxon>Thiotrichales</taxon>
        <taxon>Piscirickettsiaceae</taxon>
        <taxon>Piscirickettsia</taxon>
    </lineage>
</organism>
<protein>
    <submittedName>
        <fullName evidence="1">Uncharacterized protein</fullName>
    </submittedName>
</protein>
<dbReference type="EMBL" id="CP012508">
    <property type="protein sequence ID" value="ALB23842.1"/>
    <property type="molecule type" value="Genomic_DNA"/>
</dbReference>
<sequence length="122" mass="14017">MSYRKDKKELEDIRKDLNALHLKYKGNIPLRDLEKHKDALKRLIKGNDPKLRIDGFLSSLIQIAAILAANKTNNEAKGTVDLVDNLSNQNNLNNLFLNNQQNVPQNNNQNNNNNNQQFGNYF</sequence>
<name>A0A1L6TEF5_PISSA</name>
<accession>A0A1L6TEF5</accession>